<organism evidence="2 3">
    <name type="scientific">Oopsacas minuta</name>
    <dbReference type="NCBI Taxonomy" id="111878"/>
    <lineage>
        <taxon>Eukaryota</taxon>
        <taxon>Metazoa</taxon>
        <taxon>Porifera</taxon>
        <taxon>Hexactinellida</taxon>
        <taxon>Hexasterophora</taxon>
        <taxon>Lyssacinosida</taxon>
        <taxon>Leucopsacidae</taxon>
        <taxon>Oopsacas</taxon>
    </lineage>
</organism>
<dbReference type="SMART" id="SM00213">
    <property type="entry name" value="UBQ"/>
    <property type="match status" value="1"/>
</dbReference>
<dbReference type="Gene3D" id="3.10.20.90">
    <property type="entry name" value="Phosphatidylinositol 3-kinase Catalytic Subunit, Chain A, domain 1"/>
    <property type="match status" value="1"/>
</dbReference>
<dbReference type="PANTHER" id="PTHR10666">
    <property type="entry name" value="UBIQUITIN"/>
    <property type="match status" value="1"/>
</dbReference>
<dbReference type="Pfam" id="PF00240">
    <property type="entry name" value="ubiquitin"/>
    <property type="match status" value="1"/>
</dbReference>
<dbReference type="PROSITE" id="PS50053">
    <property type="entry name" value="UBIQUITIN_2"/>
    <property type="match status" value="1"/>
</dbReference>
<dbReference type="InterPro" id="IPR029071">
    <property type="entry name" value="Ubiquitin-like_domsf"/>
</dbReference>
<keyword evidence="3" id="KW-1185">Reference proteome</keyword>
<feature type="domain" description="Ubiquitin-like" evidence="1">
    <location>
        <begin position="4"/>
        <end position="88"/>
    </location>
</feature>
<proteinExistence type="predicted"/>
<dbReference type="InterPro" id="IPR000626">
    <property type="entry name" value="Ubiquitin-like_dom"/>
</dbReference>
<dbReference type="EMBL" id="JAKMXF010000348">
    <property type="protein sequence ID" value="KAI6646985.1"/>
    <property type="molecule type" value="Genomic_DNA"/>
</dbReference>
<accession>A0AAV7JEW0</accession>
<gene>
    <name evidence="2" type="ORF">LOD99_8984</name>
</gene>
<sequence length="91" mass="10150">MATNSIFVVGVQGKTHSINIPIEDFKEYTVSQLKRVVYKKTGIEPENQRLLYGSKQLEDVRNGCTMKIQDYGLSNNCTVALVVRLLGGINC</sequence>
<dbReference type="SUPFAM" id="SSF54236">
    <property type="entry name" value="Ubiquitin-like"/>
    <property type="match status" value="1"/>
</dbReference>
<dbReference type="Proteomes" id="UP001165289">
    <property type="component" value="Unassembled WGS sequence"/>
</dbReference>
<reference evidence="2 3" key="1">
    <citation type="journal article" date="2023" name="BMC Biol.">
        <title>The compact genome of the sponge Oopsacas minuta (Hexactinellida) is lacking key metazoan core genes.</title>
        <authorList>
            <person name="Santini S."/>
            <person name="Schenkelaars Q."/>
            <person name="Jourda C."/>
            <person name="Duchesne M."/>
            <person name="Belahbib H."/>
            <person name="Rocher C."/>
            <person name="Selva M."/>
            <person name="Riesgo A."/>
            <person name="Vervoort M."/>
            <person name="Leys S.P."/>
            <person name="Kodjabachian L."/>
            <person name="Le Bivic A."/>
            <person name="Borchiellini C."/>
            <person name="Claverie J.M."/>
            <person name="Renard E."/>
        </authorList>
    </citation>
    <scope>NUCLEOTIDE SEQUENCE [LARGE SCALE GENOMIC DNA]</scope>
    <source>
        <strain evidence="2">SPO-2</strain>
    </source>
</reference>
<evidence type="ECO:0000313" key="2">
    <source>
        <dbReference type="EMBL" id="KAI6646985.1"/>
    </source>
</evidence>
<evidence type="ECO:0000259" key="1">
    <source>
        <dbReference type="PROSITE" id="PS50053"/>
    </source>
</evidence>
<dbReference type="InterPro" id="IPR050158">
    <property type="entry name" value="Ubiquitin_ubiquitin-like"/>
</dbReference>
<dbReference type="CDD" id="cd17039">
    <property type="entry name" value="Ubl_ubiquitin_like"/>
    <property type="match status" value="1"/>
</dbReference>
<dbReference type="AlphaFoldDB" id="A0AAV7JEW0"/>
<name>A0AAV7JEW0_9METZ</name>
<evidence type="ECO:0000313" key="3">
    <source>
        <dbReference type="Proteomes" id="UP001165289"/>
    </source>
</evidence>
<protein>
    <submittedName>
        <fullName evidence="2">Ubiquitin</fullName>
    </submittedName>
</protein>
<comment type="caution">
    <text evidence="2">The sequence shown here is derived from an EMBL/GenBank/DDBJ whole genome shotgun (WGS) entry which is preliminary data.</text>
</comment>